<dbReference type="AlphaFoldDB" id="A0A9D6LQD2"/>
<sequence length="109" mass="12467">MDFNEIKKWLTDSSERFIIVEDGRPAFVVMGAEGYRALKGGAKKFDLPRREDPMKTEMEVEAANARLEADRLRAKDLAAKMAMDTALRSFGQSMESEERKEIRLEDLPL</sequence>
<evidence type="ECO:0000313" key="3">
    <source>
        <dbReference type="Proteomes" id="UP000808388"/>
    </source>
</evidence>
<organism evidence="2 3">
    <name type="scientific">Candidatus Sungiibacteriota bacterium</name>
    <dbReference type="NCBI Taxonomy" id="2750080"/>
    <lineage>
        <taxon>Bacteria</taxon>
        <taxon>Candidatus Sungiibacteriota</taxon>
    </lineage>
</organism>
<dbReference type="Proteomes" id="UP000808388">
    <property type="component" value="Unassembled WGS sequence"/>
</dbReference>
<comment type="similarity">
    <text evidence="1">Belongs to the phD/YefM antitoxin family.</text>
</comment>
<gene>
    <name evidence="2" type="ORF">HY220_03135</name>
</gene>
<dbReference type="EMBL" id="JACQCQ010000012">
    <property type="protein sequence ID" value="MBI3627708.1"/>
    <property type="molecule type" value="Genomic_DNA"/>
</dbReference>
<proteinExistence type="inferred from homology"/>
<dbReference type="InterPro" id="IPR036165">
    <property type="entry name" value="YefM-like_sf"/>
</dbReference>
<reference evidence="2" key="1">
    <citation type="submission" date="2020-07" db="EMBL/GenBank/DDBJ databases">
        <title>Huge and variable diversity of episymbiotic CPR bacteria and DPANN archaea in groundwater ecosystems.</title>
        <authorList>
            <person name="He C.Y."/>
            <person name="Keren R."/>
            <person name="Whittaker M."/>
            <person name="Farag I.F."/>
            <person name="Doudna J."/>
            <person name="Cate J.H.D."/>
            <person name="Banfield J.F."/>
        </authorList>
    </citation>
    <scope>NUCLEOTIDE SEQUENCE</scope>
    <source>
        <strain evidence="2">NC_groundwater_972_Pr1_S-0.2um_49_27</strain>
    </source>
</reference>
<dbReference type="SUPFAM" id="SSF143120">
    <property type="entry name" value="YefM-like"/>
    <property type="match status" value="1"/>
</dbReference>
<name>A0A9D6LQD2_9BACT</name>
<accession>A0A9D6LQD2</accession>
<comment type="caution">
    <text evidence="2">The sequence shown here is derived from an EMBL/GenBank/DDBJ whole genome shotgun (WGS) entry which is preliminary data.</text>
</comment>
<evidence type="ECO:0000256" key="1">
    <source>
        <dbReference type="ARBA" id="ARBA00009981"/>
    </source>
</evidence>
<protein>
    <submittedName>
        <fullName evidence="2">Uncharacterized protein</fullName>
    </submittedName>
</protein>
<evidence type="ECO:0000313" key="2">
    <source>
        <dbReference type="EMBL" id="MBI3627708.1"/>
    </source>
</evidence>